<feature type="domain" description="HRDC" evidence="17">
    <location>
        <begin position="526"/>
        <end position="606"/>
    </location>
</feature>
<dbReference type="Pfam" id="PF09382">
    <property type="entry name" value="RQC"/>
    <property type="match status" value="1"/>
</dbReference>
<comment type="cofactor">
    <cofactor evidence="2">
        <name>Zn(2+)</name>
        <dbReference type="ChEBI" id="CHEBI:29105"/>
    </cofactor>
</comment>
<dbReference type="InterPro" id="IPR004589">
    <property type="entry name" value="DNA_helicase_ATP-dep_RecQ"/>
</dbReference>
<dbReference type="InterPro" id="IPR018982">
    <property type="entry name" value="RQC_domain"/>
</dbReference>
<keyword evidence="21" id="KW-1185">Reference proteome</keyword>
<dbReference type="NCBIfam" id="TIGR00614">
    <property type="entry name" value="recQ_fam"/>
    <property type="match status" value="1"/>
</dbReference>
<reference evidence="20 21" key="1">
    <citation type="submission" date="2020-07" db="EMBL/GenBank/DDBJ databases">
        <title>Endozoicomonas sp. nov., isolated from sediment.</title>
        <authorList>
            <person name="Gu T."/>
        </authorList>
    </citation>
    <scope>NUCLEOTIDE SEQUENCE [LARGE SCALE GENOMIC DNA]</scope>
    <source>
        <strain evidence="20 21">SM1973</strain>
    </source>
</reference>
<dbReference type="Gene3D" id="3.40.50.300">
    <property type="entry name" value="P-loop containing nucleotide triphosphate hydrolases"/>
    <property type="match status" value="2"/>
</dbReference>
<dbReference type="Pfam" id="PF16124">
    <property type="entry name" value="RecQ_Zn_bind"/>
    <property type="match status" value="1"/>
</dbReference>
<dbReference type="GO" id="GO:0046872">
    <property type="term" value="F:metal ion binding"/>
    <property type="evidence" value="ECO:0007669"/>
    <property type="project" value="UniProtKB-KW"/>
</dbReference>
<keyword evidence="9" id="KW-0862">Zinc</keyword>
<comment type="cofactor">
    <cofactor evidence="1">
        <name>Mg(2+)</name>
        <dbReference type="ChEBI" id="CHEBI:18420"/>
    </cofactor>
</comment>
<dbReference type="Pfam" id="PF00570">
    <property type="entry name" value="HRDC"/>
    <property type="match status" value="1"/>
</dbReference>
<dbReference type="InterPro" id="IPR027417">
    <property type="entry name" value="P-loop_NTPase"/>
</dbReference>
<evidence type="ECO:0000256" key="10">
    <source>
        <dbReference type="ARBA" id="ARBA00022840"/>
    </source>
</evidence>
<dbReference type="SMART" id="SM00487">
    <property type="entry name" value="DEXDc"/>
    <property type="match status" value="1"/>
</dbReference>
<evidence type="ECO:0000256" key="12">
    <source>
        <dbReference type="ARBA" id="ARBA00023172"/>
    </source>
</evidence>
<dbReference type="SMART" id="SM00956">
    <property type="entry name" value="RQC"/>
    <property type="match status" value="1"/>
</dbReference>
<feature type="domain" description="Helicase ATP-binding" evidence="18">
    <location>
        <begin position="30"/>
        <end position="198"/>
    </location>
</feature>
<dbReference type="InterPro" id="IPR036388">
    <property type="entry name" value="WH-like_DNA-bd_sf"/>
</dbReference>
<dbReference type="GO" id="GO:0006281">
    <property type="term" value="P:DNA repair"/>
    <property type="evidence" value="ECO:0007669"/>
    <property type="project" value="UniProtKB-KW"/>
</dbReference>
<dbReference type="PROSITE" id="PS50967">
    <property type="entry name" value="HRDC"/>
    <property type="match status" value="1"/>
</dbReference>
<dbReference type="NCBIfam" id="TIGR01389">
    <property type="entry name" value="recQ"/>
    <property type="match status" value="1"/>
</dbReference>
<dbReference type="FunFam" id="3.40.50.300:FF:000296">
    <property type="entry name" value="ATP-dependent DNA helicase RecQ"/>
    <property type="match status" value="1"/>
</dbReference>
<dbReference type="FunFam" id="1.10.10.10:FF:000175">
    <property type="entry name" value="ATP-dependent DNA helicase RecQ"/>
    <property type="match status" value="1"/>
</dbReference>
<evidence type="ECO:0000256" key="11">
    <source>
        <dbReference type="ARBA" id="ARBA00023125"/>
    </source>
</evidence>
<dbReference type="SUPFAM" id="SSF47819">
    <property type="entry name" value="HRDC-like"/>
    <property type="match status" value="1"/>
</dbReference>
<evidence type="ECO:0000256" key="9">
    <source>
        <dbReference type="ARBA" id="ARBA00022833"/>
    </source>
</evidence>
<dbReference type="PANTHER" id="PTHR13710:SF105">
    <property type="entry name" value="ATP-DEPENDENT DNA HELICASE Q1"/>
    <property type="match status" value="1"/>
</dbReference>
<dbReference type="InterPro" id="IPR002121">
    <property type="entry name" value="HRDC_dom"/>
</dbReference>
<dbReference type="AlphaFoldDB" id="A0A853I415"/>
<dbReference type="GO" id="GO:0006260">
    <property type="term" value="P:DNA replication"/>
    <property type="evidence" value="ECO:0007669"/>
    <property type="project" value="InterPro"/>
</dbReference>
<gene>
    <name evidence="20" type="primary">recQ</name>
    <name evidence="20" type="ORF">H0A36_01750</name>
</gene>
<keyword evidence="7 20" id="KW-0378">Hydrolase</keyword>
<evidence type="ECO:0000256" key="7">
    <source>
        <dbReference type="ARBA" id="ARBA00022801"/>
    </source>
</evidence>
<dbReference type="InterPro" id="IPR006293">
    <property type="entry name" value="DNA_helicase_ATP-dep_RecQ_bac"/>
</dbReference>
<evidence type="ECO:0000313" key="21">
    <source>
        <dbReference type="Proteomes" id="UP000569732"/>
    </source>
</evidence>
<protein>
    <recommendedName>
        <fullName evidence="16">DNA helicase RecQ</fullName>
        <ecNumber evidence="16">5.6.2.4</ecNumber>
    </recommendedName>
</protein>
<dbReference type="InterPro" id="IPR044876">
    <property type="entry name" value="HRDC_dom_sf"/>
</dbReference>
<keyword evidence="5" id="KW-0547">Nucleotide-binding</keyword>
<dbReference type="GO" id="GO:0043590">
    <property type="term" value="C:bacterial nucleoid"/>
    <property type="evidence" value="ECO:0007669"/>
    <property type="project" value="TreeGrafter"/>
</dbReference>
<comment type="caution">
    <text evidence="20">The sequence shown here is derived from an EMBL/GenBank/DDBJ whole genome shotgun (WGS) entry which is preliminary data.</text>
</comment>
<accession>A0A853I415</accession>
<keyword evidence="13" id="KW-0234">DNA repair</keyword>
<dbReference type="Pfam" id="PF00270">
    <property type="entry name" value="DEAD"/>
    <property type="match status" value="1"/>
</dbReference>
<dbReference type="InterPro" id="IPR032284">
    <property type="entry name" value="RecQ_Zn-bd"/>
</dbReference>
<dbReference type="GO" id="GO:0009378">
    <property type="term" value="F:four-way junction helicase activity"/>
    <property type="evidence" value="ECO:0007669"/>
    <property type="project" value="TreeGrafter"/>
</dbReference>
<dbReference type="Gene3D" id="1.10.10.10">
    <property type="entry name" value="Winged helix-like DNA-binding domain superfamily/Winged helix DNA-binding domain"/>
    <property type="match status" value="1"/>
</dbReference>
<dbReference type="Pfam" id="PF00271">
    <property type="entry name" value="Helicase_C"/>
    <property type="match status" value="1"/>
</dbReference>
<dbReference type="GO" id="GO:0006310">
    <property type="term" value="P:DNA recombination"/>
    <property type="evidence" value="ECO:0007669"/>
    <property type="project" value="UniProtKB-UniRule"/>
</dbReference>
<dbReference type="InterPro" id="IPR001650">
    <property type="entry name" value="Helicase_C-like"/>
</dbReference>
<dbReference type="EC" id="5.6.2.4" evidence="16"/>
<comment type="similarity">
    <text evidence="3">Belongs to the helicase family. RecQ subfamily.</text>
</comment>
<organism evidence="20 21">
    <name type="scientific">Spartinivicinus marinus</name>
    <dbReference type="NCBI Taxonomy" id="2994442"/>
    <lineage>
        <taxon>Bacteria</taxon>
        <taxon>Pseudomonadati</taxon>
        <taxon>Pseudomonadota</taxon>
        <taxon>Gammaproteobacteria</taxon>
        <taxon>Oceanospirillales</taxon>
        <taxon>Zooshikellaceae</taxon>
        <taxon>Spartinivicinus</taxon>
    </lineage>
</organism>
<dbReference type="InterPro" id="IPR011545">
    <property type="entry name" value="DEAD/DEAH_box_helicase_dom"/>
</dbReference>
<dbReference type="FunFam" id="3.40.50.300:FF:000156">
    <property type="entry name" value="ATP-dependent DNA helicase recQ"/>
    <property type="match status" value="1"/>
</dbReference>
<sequence length="608" mass="69036">MSHTTQAELKILLKKVFGYDEFRGQQAEIITTLVNNQDAVVIMPTGAGKSLCYQLPAIARAGTAIVVSPLIALMQDQVAGLVENGINAAALHGHLTKEQRQATEQALLAGQLDILYVAPERLKSERLRRVFQQIPLALFAIDEAHCVSQWGHDFRPDYLTLGCLAQEFPHVPRIALTATADKRTQQEIIERLHLQQAQLYCSGFDRKNLFYHIEPKQQPRQQLLDFLSQQSGEAGIIYCASRRKVEQTTEWLQQQGYAALAYHAGLDAKIRETNQRQFIYEDGQLMVATVAFGMGVDKPDVRFVVHLDMPRSIESYYQETGRAGRDGLPATAWMLYGLQDVLFNRQLLAQSTAEPRVKAVEQHRLDTMLALCESTCCRRQVLLRYFSENYTKPCGQCDWCVNPASTWNATESAQKALSCVYRTHQRYGVSHVINVLLGRNNKQIQQCGHQQLSTWGIGQELNEAQWRSVFRQLIAQGYLAISMDGYGTLQLTERCRSLLRGEIALYLRSDQRAVKRPKGRFELEVSPDDYPLWHALKRLRRQLAADHQVPPYRICSDATLFAMLQLKPTQQNQLLQVPGIGTHKRRQFGNQFIELFAAAEYAGEEFLN</sequence>
<evidence type="ECO:0000256" key="2">
    <source>
        <dbReference type="ARBA" id="ARBA00001947"/>
    </source>
</evidence>
<dbReference type="InterPro" id="IPR014001">
    <property type="entry name" value="Helicase_ATP-bd"/>
</dbReference>
<dbReference type="SMART" id="SM00490">
    <property type="entry name" value="HELICc"/>
    <property type="match status" value="1"/>
</dbReference>
<evidence type="ECO:0000256" key="3">
    <source>
        <dbReference type="ARBA" id="ARBA00005446"/>
    </source>
</evidence>
<proteinExistence type="inferred from homology"/>
<dbReference type="GO" id="GO:0030894">
    <property type="term" value="C:replisome"/>
    <property type="evidence" value="ECO:0007669"/>
    <property type="project" value="TreeGrafter"/>
</dbReference>
<name>A0A853I415_9GAMM</name>
<evidence type="ECO:0000256" key="5">
    <source>
        <dbReference type="ARBA" id="ARBA00022741"/>
    </source>
</evidence>
<evidence type="ECO:0000256" key="16">
    <source>
        <dbReference type="NCBIfam" id="TIGR01389"/>
    </source>
</evidence>
<evidence type="ECO:0000259" key="17">
    <source>
        <dbReference type="PROSITE" id="PS50967"/>
    </source>
</evidence>
<evidence type="ECO:0000256" key="13">
    <source>
        <dbReference type="ARBA" id="ARBA00023204"/>
    </source>
</evidence>
<dbReference type="Proteomes" id="UP000569732">
    <property type="component" value="Unassembled WGS sequence"/>
</dbReference>
<dbReference type="CDD" id="cd17920">
    <property type="entry name" value="DEXHc_RecQ"/>
    <property type="match status" value="1"/>
</dbReference>
<dbReference type="GO" id="GO:0016787">
    <property type="term" value="F:hydrolase activity"/>
    <property type="evidence" value="ECO:0007669"/>
    <property type="project" value="UniProtKB-KW"/>
</dbReference>
<dbReference type="GO" id="GO:0005524">
    <property type="term" value="F:ATP binding"/>
    <property type="evidence" value="ECO:0007669"/>
    <property type="project" value="UniProtKB-KW"/>
</dbReference>
<keyword evidence="10" id="KW-0067">ATP-binding</keyword>
<dbReference type="RefSeq" id="WP_180566748.1">
    <property type="nucleotide sequence ID" value="NZ_JACCKB010000002.1"/>
</dbReference>
<keyword evidence="14" id="KW-0413">Isomerase</keyword>
<comment type="catalytic activity">
    <reaction evidence="15">
        <text>Couples ATP hydrolysis with the unwinding of duplex DNA by translocating in the 3'-5' direction.</text>
        <dbReference type="EC" id="5.6.2.4"/>
    </reaction>
</comment>
<dbReference type="SMART" id="SM00341">
    <property type="entry name" value="HRDC"/>
    <property type="match status" value="1"/>
</dbReference>
<evidence type="ECO:0000256" key="4">
    <source>
        <dbReference type="ARBA" id="ARBA00022723"/>
    </source>
</evidence>
<keyword evidence="11" id="KW-0238">DNA-binding</keyword>
<dbReference type="GO" id="GO:0005737">
    <property type="term" value="C:cytoplasm"/>
    <property type="evidence" value="ECO:0007669"/>
    <property type="project" value="TreeGrafter"/>
</dbReference>
<evidence type="ECO:0000256" key="1">
    <source>
        <dbReference type="ARBA" id="ARBA00001946"/>
    </source>
</evidence>
<evidence type="ECO:0000259" key="19">
    <source>
        <dbReference type="PROSITE" id="PS51194"/>
    </source>
</evidence>
<evidence type="ECO:0000259" key="18">
    <source>
        <dbReference type="PROSITE" id="PS51192"/>
    </source>
</evidence>
<evidence type="ECO:0000313" key="20">
    <source>
        <dbReference type="EMBL" id="NYZ64711.1"/>
    </source>
</evidence>
<dbReference type="PANTHER" id="PTHR13710">
    <property type="entry name" value="DNA HELICASE RECQ FAMILY MEMBER"/>
    <property type="match status" value="1"/>
</dbReference>
<dbReference type="CDD" id="cd18794">
    <property type="entry name" value="SF2_C_RecQ"/>
    <property type="match status" value="1"/>
</dbReference>
<dbReference type="EMBL" id="JACCKB010000002">
    <property type="protein sequence ID" value="NYZ64711.1"/>
    <property type="molecule type" value="Genomic_DNA"/>
</dbReference>
<keyword evidence="8 20" id="KW-0347">Helicase</keyword>
<feature type="domain" description="Helicase C-terminal" evidence="19">
    <location>
        <begin position="219"/>
        <end position="368"/>
    </location>
</feature>
<dbReference type="GO" id="GO:0009432">
    <property type="term" value="P:SOS response"/>
    <property type="evidence" value="ECO:0007669"/>
    <property type="project" value="UniProtKB-UniRule"/>
</dbReference>
<dbReference type="GO" id="GO:0043138">
    <property type="term" value="F:3'-5' DNA helicase activity"/>
    <property type="evidence" value="ECO:0007669"/>
    <property type="project" value="UniProtKB-EC"/>
</dbReference>
<dbReference type="GO" id="GO:0003677">
    <property type="term" value="F:DNA binding"/>
    <property type="evidence" value="ECO:0007669"/>
    <property type="project" value="UniProtKB-KW"/>
</dbReference>
<dbReference type="SUPFAM" id="SSF52540">
    <property type="entry name" value="P-loop containing nucleoside triphosphate hydrolases"/>
    <property type="match status" value="2"/>
</dbReference>
<evidence type="ECO:0000256" key="8">
    <source>
        <dbReference type="ARBA" id="ARBA00022806"/>
    </source>
</evidence>
<dbReference type="Gene3D" id="1.10.150.80">
    <property type="entry name" value="HRDC domain"/>
    <property type="match status" value="1"/>
</dbReference>
<dbReference type="PROSITE" id="PS51192">
    <property type="entry name" value="HELICASE_ATP_BIND_1"/>
    <property type="match status" value="1"/>
</dbReference>
<keyword evidence="12" id="KW-0233">DNA recombination</keyword>
<evidence type="ECO:0000256" key="14">
    <source>
        <dbReference type="ARBA" id="ARBA00023235"/>
    </source>
</evidence>
<keyword evidence="4" id="KW-0479">Metal-binding</keyword>
<dbReference type="InterPro" id="IPR010997">
    <property type="entry name" value="HRDC-like_sf"/>
</dbReference>
<keyword evidence="6" id="KW-0227">DNA damage</keyword>
<evidence type="ECO:0000256" key="15">
    <source>
        <dbReference type="ARBA" id="ARBA00034617"/>
    </source>
</evidence>
<dbReference type="PROSITE" id="PS51194">
    <property type="entry name" value="HELICASE_CTER"/>
    <property type="match status" value="1"/>
</dbReference>
<evidence type="ECO:0000256" key="6">
    <source>
        <dbReference type="ARBA" id="ARBA00022763"/>
    </source>
</evidence>